<reference evidence="2 3" key="1">
    <citation type="journal article" date="2014" name="Nat. Genet.">
        <title>Whole-genome sequence of a flatfish provides insights into ZW sex chromosome evolution and adaptation to a benthic lifestyle.</title>
        <authorList>
            <person name="Chen S."/>
            <person name="Zhang G."/>
            <person name="Shao C."/>
            <person name="Huang Q."/>
            <person name="Liu G."/>
            <person name="Zhang P."/>
            <person name="Song W."/>
            <person name="An N."/>
            <person name="Chalopin D."/>
            <person name="Volff J.N."/>
            <person name="Hong Y."/>
            <person name="Li Q."/>
            <person name="Sha Z."/>
            <person name="Zhou H."/>
            <person name="Xie M."/>
            <person name="Yu Q."/>
            <person name="Liu Y."/>
            <person name="Xiang H."/>
            <person name="Wang N."/>
            <person name="Wu K."/>
            <person name="Yang C."/>
            <person name="Zhou Q."/>
            <person name="Liao X."/>
            <person name="Yang L."/>
            <person name="Hu Q."/>
            <person name="Zhang J."/>
            <person name="Meng L."/>
            <person name="Jin L."/>
            <person name="Tian Y."/>
            <person name="Lian J."/>
            <person name="Yang J."/>
            <person name="Miao G."/>
            <person name="Liu S."/>
            <person name="Liang Z."/>
            <person name="Yan F."/>
            <person name="Li Y."/>
            <person name="Sun B."/>
            <person name="Zhang H."/>
            <person name="Zhang J."/>
            <person name="Zhu Y."/>
            <person name="Du M."/>
            <person name="Zhao Y."/>
            <person name="Schartl M."/>
            <person name="Tang Q."/>
            <person name="Wang J."/>
        </authorList>
    </citation>
    <scope>NUCLEOTIDE SEQUENCE</scope>
</reference>
<protein>
    <recommendedName>
        <fullName evidence="1">Reverse transcriptase domain-containing protein</fullName>
    </recommendedName>
</protein>
<evidence type="ECO:0000259" key="1">
    <source>
        <dbReference type="PROSITE" id="PS50878"/>
    </source>
</evidence>
<proteinExistence type="predicted"/>
<accession>A0A3P8W241</accession>
<dbReference type="PROSITE" id="PS50878">
    <property type="entry name" value="RT_POL"/>
    <property type="match status" value="1"/>
</dbReference>
<name>A0A3P8W241_CYNSE</name>
<dbReference type="AlphaFoldDB" id="A0A3P8W241"/>
<dbReference type="PANTHER" id="PTHR47027">
    <property type="entry name" value="REVERSE TRANSCRIPTASE DOMAIN-CONTAINING PROTEIN"/>
    <property type="match status" value="1"/>
</dbReference>
<dbReference type="Pfam" id="PF00078">
    <property type="entry name" value="RVT_1"/>
    <property type="match status" value="1"/>
</dbReference>
<dbReference type="InterPro" id="IPR043502">
    <property type="entry name" value="DNA/RNA_pol_sf"/>
</dbReference>
<keyword evidence="3" id="KW-1185">Reference proteome</keyword>
<dbReference type="Ensembl" id="ENSCSET00000021915.1">
    <property type="protein sequence ID" value="ENSCSEP00000021638.1"/>
    <property type="gene ID" value="ENSCSEG00000013812.1"/>
</dbReference>
<dbReference type="STRING" id="244447.ENSCSEP00000021638"/>
<dbReference type="GeneTree" id="ENSGT01150000286929"/>
<dbReference type="Proteomes" id="UP000265120">
    <property type="component" value="Chromosome W"/>
</dbReference>
<evidence type="ECO:0000313" key="3">
    <source>
        <dbReference type="Proteomes" id="UP000265120"/>
    </source>
</evidence>
<organism evidence="2 3">
    <name type="scientific">Cynoglossus semilaevis</name>
    <name type="common">Tongue sole</name>
    <dbReference type="NCBI Taxonomy" id="244447"/>
    <lineage>
        <taxon>Eukaryota</taxon>
        <taxon>Metazoa</taxon>
        <taxon>Chordata</taxon>
        <taxon>Craniata</taxon>
        <taxon>Vertebrata</taxon>
        <taxon>Euteleostomi</taxon>
        <taxon>Actinopterygii</taxon>
        <taxon>Neopterygii</taxon>
        <taxon>Teleostei</taxon>
        <taxon>Neoteleostei</taxon>
        <taxon>Acanthomorphata</taxon>
        <taxon>Carangaria</taxon>
        <taxon>Pleuronectiformes</taxon>
        <taxon>Pleuronectoidei</taxon>
        <taxon>Cynoglossidae</taxon>
        <taxon>Cynoglossinae</taxon>
        <taxon>Cynoglossus</taxon>
    </lineage>
</organism>
<dbReference type="PANTHER" id="PTHR47027:SF8">
    <property type="entry name" value="RIBONUCLEASE H"/>
    <property type="match status" value="1"/>
</dbReference>
<reference evidence="2" key="3">
    <citation type="submission" date="2025-09" db="UniProtKB">
        <authorList>
            <consortium name="Ensembl"/>
        </authorList>
    </citation>
    <scope>IDENTIFICATION</scope>
</reference>
<dbReference type="InParanoid" id="A0A3P8W241"/>
<evidence type="ECO:0000313" key="2">
    <source>
        <dbReference type="Ensembl" id="ENSCSEP00000021638.1"/>
    </source>
</evidence>
<feature type="domain" description="Reverse transcriptase" evidence="1">
    <location>
        <begin position="1"/>
        <end position="151"/>
    </location>
</feature>
<reference evidence="2" key="2">
    <citation type="submission" date="2025-08" db="UniProtKB">
        <authorList>
            <consortium name="Ensembl"/>
        </authorList>
    </citation>
    <scope>IDENTIFICATION</scope>
</reference>
<dbReference type="SUPFAM" id="SSF56672">
    <property type="entry name" value="DNA/RNA polymerases"/>
    <property type="match status" value="1"/>
</dbReference>
<dbReference type="OMA" id="MLWHILE"/>
<dbReference type="InterPro" id="IPR000477">
    <property type="entry name" value="RT_dom"/>
</dbReference>
<sequence length="189" mass="21861">LQSDKRQVFMVFIDYSKAFDCVDHSMLWHILEEMGFPLHIIHLIKNVYAEQSATVKTENGLCDFFRLGKDMRQGCVLSPYPFNIYGEYIMRGNSISELRYADDTTLIETAIELMQTLLNKIKKESEKVGLYLNKDKTKLMSYENVWVPLTISNISIYKSLGVWISNFILIYQKIDGHSNISEVKLGSLD</sequence>